<feature type="transmembrane region" description="Helical" evidence="8">
    <location>
        <begin position="175"/>
        <end position="192"/>
    </location>
</feature>
<evidence type="ECO:0000256" key="3">
    <source>
        <dbReference type="ARBA" id="ARBA00022692"/>
    </source>
</evidence>
<evidence type="ECO:0000313" key="12">
    <source>
        <dbReference type="Proteomes" id="UP000324800"/>
    </source>
</evidence>
<accession>A0A5J4WM40</accession>
<evidence type="ECO:0000259" key="10">
    <source>
        <dbReference type="PROSITE" id="PS50866"/>
    </source>
</evidence>
<evidence type="ECO:0000256" key="5">
    <source>
        <dbReference type="ARBA" id="ARBA00022989"/>
    </source>
</evidence>
<evidence type="ECO:0000313" key="11">
    <source>
        <dbReference type="EMBL" id="KAA6395445.1"/>
    </source>
</evidence>
<comment type="caution">
    <text evidence="11">The sequence shown here is derived from an EMBL/GenBank/DDBJ whole genome shotgun (WGS) entry which is preliminary data.</text>
</comment>
<evidence type="ECO:0000256" key="8">
    <source>
        <dbReference type="SAM" id="Phobius"/>
    </source>
</evidence>
<evidence type="ECO:0000256" key="9">
    <source>
        <dbReference type="SAM" id="SignalP"/>
    </source>
</evidence>
<dbReference type="PANTHER" id="PTHR22811">
    <property type="entry name" value="TRANSMEMBRANE EMP24 DOMAIN-CONTAINING PROTEIN"/>
    <property type="match status" value="1"/>
</dbReference>
<organism evidence="11 12">
    <name type="scientific">Streblomastix strix</name>
    <dbReference type="NCBI Taxonomy" id="222440"/>
    <lineage>
        <taxon>Eukaryota</taxon>
        <taxon>Metamonada</taxon>
        <taxon>Preaxostyla</taxon>
        <taxon>Oxymonadida</taxon>
        <taxon>Streblomastigidae</taxon>
        <taxon>Streblomastix</taxon>
    </lineage>
</organism>
<dbReference type="OrthoDB" id="3427at2759"/>
<dbReference type="InterPro" id="IPR015720">
    <property type="entry name" value="Emp24-like"/>
</dbReference>
<dbReference type="InterPro" id="IPR009038">
    <property type="entry name" value="GOLD_dom"/>
</dbReference>
<name>A0A5J4WM40_9EUKA</name>
<proteinExistence type="inferred from homology"/>
<feature type="signal peptide" evidence="9">
    <location>
        <begin position="1"/>
        <end position="15"/>
    </location>
</feature>
<dbReference type="AlphaFoldDB" id="A0A5J4WM40"/>
<protein>
    <recommendedName>
        <fullName evidence="10">GOLD domain-containing protein</fullName>
    </recommendedName>
</protein>
<sequence length="205" mass="24132">MFVIAALLLASSYHALMIPLQDGQHFCVSDDYAEKTLVMVQYRLDVMKNQTDRSAVQVRVEVTDTAKNKLFSSQKTSDGNFSFQVQNVGEHELCFSLSPRPRGKPRRTMYMTLKVKVGYGTEEEQLDPKTDRIPVNYLRKLESQMHLIQSEQNYYKQRHTRLMDNEKDNSRRVQLMYFIQIIVVVVCGYLQMKMFMRFLKQRKIL</sequence>
<gene>
    <name evidence="11" type="ORF">EZS28_009026</name>
</gene>
<dbReference type="EMBL" id="SNRW01001682">
    <property type="protein sequence ID" value="KAA6395445.1"/>
    <property type="molecule type" value="Genomic_DNA"/>
</dbReference>
<reference evidence="11 12" key="1">
    <citation type="submission" date="2019-03" db="EMBL/GenBank/DDBJ databases">
        <title>Single cell metagenomics reveals metabolic interactions within the superorganism composed of flagellate Streblomastix strix and complex community of Bacteroidetes bacteria on its surface.</title>
        <authorList>
            <person name="Treitli S.C."/>
            <person name="Kolisko M."/>
            <person name="Husnik F."/>
            <person name="Keeling P."/>
            <person name="Hampl V."/>
        </authorList>
    </citation>
    <scope>NUCLEOTIDE SEQUENCE [LARGE SCALE GENOMIC DNA]</scope>
    <source>
        <strain evidence="11">ST1C</strain>
    </source>
</reference>
<dbReference type="Pfam" id="PF01105">
    <property type="entry name" value="EMP24_GP25L"/>
    <property type="match status" value="1"/>
</dbReference>
<comment type="subcellular location">
    <subcellularLocation>
        <location evidence="1 7">Membrane</location>
        <topology evidence="1 7">Single-pass type I membrane protein</topology>
    </subcellularLocation>
</comment>
<keyword evidence="6 8" id="KW-0472">Membrane</keyword>
<comment type="similarity">
    <text evidence="2 7">Belongs to the EMP24/GP25L family.</text>
</comment>
<keyword evidence="5 8" id="KW-1133">Transmembrane helix</keyword>
<evidence type="ECO:0000256" key="1">
    <source>
        <dbReference type="ARBA" id="ARBA00004479"/>
    </source>
</evidence>
<keyword evidence="3 7" id="KW-0812">Transmembrane</keyword>
<dbReference type="SMART" id="SM01190">
    <property type="entry name" value="EMP24_GP25L"/>
    <property type="match status" value="1"/>
</dbReference>
<evidence type="ECO:0000256" key="4">
    <source>
        <dbReference type="ARBA" id="ARBA00022729"/>
    </source>
</evidence>
<evidence type="ECO:0000256" key="2">
    <source>
        <dbReference type="ARBA" id="ARBA00007104"/>
    </source>
</evidence>
<evidence type="ECO:0000256" key="6">
    <source>
        <dbReference type="ARBA" id="ARBA00023136"/>
    </source>
</evidence>
<keyword evidence="4 9" id="KW-0732">Signal</keyword>
<dbReference type="Proteomes" id="UP000324800">
    <property type="component" value="Unassembled WGS sequence"/>
</dbReference>
<feature type="chain" id="PRO_5023941905" description="GOLD domain-containing protein" evidence="9">
    <location>
        <begin position="16"/>
        <end position="205"/>
    </location>
</feature>
<dbReference type="PROSITE" id="PS50866">
    <property type="entry name" value="GOLD"/>
    <property type="match status" value="1"/>
</dbReference>
<dbReference type="GO" id="GO:0016020">
    <property type="term" value="C:membrane"/>
    <property type="evidence" value="ECO:0007669"/>
    <property type="project" value="UniProtKB-SubCell"/>
</dbReference>
<feature type="domain" description="GOLD" evidence="10">
    <location>
        <begin position="25"/>
        <end position="181"/>
    </location>
</feature>
<evidence type="ECO:0000256" key="7">
    <source>
        <dbReference type="RuleBase" id="RU003827"/>
    </source>
</evidence>